<accession>A0A1H4EXG6</accession>
<organism evidence="1 2">
    <name type="scientific">Acidovorax soli</name>
    <dbReference type="NCBI Taxonomy" id="592050"/>
    <lineage>
        <taxon>Bacteria</taxon>
        <taxon>Pseudomonadati</taxon>
        <taxon>Pseudomonadota</taxon>
        <taxon>Betaproteobacteria</taxon>
        <taxon>Burkholderiales</taxon>
        <taxon>Comamonadaceae</taxon>
        <taxon>Acidovorax</taxon>
    </lineage>
</organism>
<keyword evidence="1" id="KW-0804">Transcription</keyword>
<keyword evidence="1" id="KW-0240">DNA-directed RNA polymerase</keyword>
<reference evidence="2" key="1">
    <citation type="submission" date="2016-10" db="EMBL/GenBank/DDBJ databases">
        <authorList>
            <person name="Varghese N."/>
            <person name="Submissions S."/>
        </authorList>
    </citation>
    <scope>NUCLEOTIDE SEQUENCE [LARGE SCALE GENOMIC DNA]</scope>
    <source>
        <strain evidence="2">DSM 25157</strain>
    </source>
</reference>
<dbReference type="AlphaFoldDB" id="A0A1H4EXG6"/>
<dbReference type="RefSeq" id="WP_092701073.1">
    <property type="nucleotide sequence ID" value="NZ_FNQJ01000043.1"/>
</dbReference>
<evidence type="ECO:0000313" key="1">
    <source>
        <dbReference type="EMBL" id="SEA89649.1"/>
    </source>
</evidence>
<sequence>MPDKDHHTIQDAIHATANMTSKERLALLVKIEPISRNSHFSSPGDLLHEVLSRLCSGSRHWPKGLDYQAFILGAARSIANSDRRRAERSAYSIEELMDWEAQGREGPSSVLMEICKASSTQSAEDDAIGRERIRIVAELNVRASATLAKDALAKRAAEGYLEGLTPAEIAEELDIDPNTMRAADQRAWRAFMRAGKEMGLGTIHGSKQ</sequence>
<dbReference type="Proteomes" id="UP000199002">
    <property type="component" value="Unassembled WGS sequence"/>
</dbReference>
<name>A0A1H4EXG6_9BURK</name>
<dbReference type="GeneID" id="34234221"/>
<dbReference type="EMBL" id="FNQJ01000043">
    <property type="protein sequence ID" value="SEA89649.1"/>
    <property type="molecule type" value="Genomic_DNA"/>
</dbReference>
<dbReference type="STRING" id="592050.SAMN05421875_1434"/>
<proteinExistence type="predicted"/>
<protein>
    <submittedName>
        <fullName evidence="1">DNA-directed RNA polymerase specialized sigma subunit, sigma24 family</fullName>
    </submittedName>
</protein>
<evidence type="ECO:0000313" key="2">
    <source>
        <dbReference type="Proteomes" id="UP000199002"/>
    </source>
</evidence>
<dbReference type="GO" id="GO:0000428">
    <property type="term" value="C:DNA-directed RNA polymerase complex"/>
    <property type="evidence" value="ECO:0007669"/>
    <property type="project" value="UniProtKB-KW"/>
</dbReference>
<gene>
    <name evidence="1" type="ORF">SAMN05421875_1434</name>
</gene>
<keyword evidence="2" id="KW-1185">Reference proteome</keyword>